<evidence type="ECO:0000313" key="2">
    <source>
        <dbReference type="Proteomes" id="UP001211005"/>
    </source>
</evidence>
<organism evidence="1 2">
    <name type="scientific">Hymenobacter canadensis</name>
    <dbReference type="NCBI Taxonomy" id="2999067"/>
    <lineage>
        <taxon>Bacteria</taxon>
        <taxon>Pseudomonadati</taxon>
        <taxon>Bacteroidota</taxon>
        <taxon>Cytophagia</taxon>
        <taxon>Cytophagales</taxon>
        <taxon>Hymenobacteraceae</taxon>
        <taxon>Hymenobacter</taxon>
    </lineage>
</organism>
<sequence length="115" mass="11576">MPGHLPPVAPELPAAAVLLVLLPALPVSPQAAGPAFSAPDLAALQRRLGTAVQVMQINEGAFPAVVHSFAPEQLPTCVLLHQGVELWRQPGMPTSAGVAALSLVLLQAGIGGVGG</sequence>
<gene>
    <name evidence="1" type="ORF">O3303_05490</name>
</gene>
<dbReference type="RefSeq" id="WP_269561062.1">
    <property type="nucleotide sequence ID" value="NZ_CP114767.1"/>
</dbReference>
<dbReference type="Proteomes" id="UP001211005">
    <property type="component" value="Chromosome"/>
</dbReference>
<reference evidence="1 2" key="1">
    <citation type="submission" date="2022-12" db="EMBL/GenBank/DDBJ databases">
        <title>Hymenobacter canadensis sp. nov. isolated from lake water of the Cambridge Bay, Canada.</title>
        <authorList>
            <person name="Kim W.H."/>
            <person name="Lee Y.M."/>
        </authorList>
    </citation>
    <scope>NUCLEOTIDE SEQUENCE [LARGE SCALE GENOMIC DNA]</scope>
    <source>
        <strain evidence="1 2">PAMC 29467</strain>
    </source>
</reference>
<keyword evidence="2" id="KW-1185">Reference proteome</keyword>
<protein>
    <submittedName>
        <fullName evidence="1">Uncharacterized protein</fullName>
    </submittedName>
</protein>
<proteinExistence type="predicted"/>
<name>A0ABY7LSU7_9BACT</name>
<evidence type="ECO:0000313" key="1">
    <source>
        <dbReference type="EMBL" id="WBA43017.1"/>
    </source>
</evidence>
<dbReference type="EMBL" id="CP114767">
    <property type="protein sequence ID" value="WBA43017.1"/>
    <property type="molecule type" value="Genomic_DNA"/>
</dbReference>
<accession>A0ABY7LSU7</accession>